<dbReference type="PIRSF" id="PIRSF038973">
    <property type="entry name" value="SpoIIM"/>
    <property type="match status" value="1"/>
</dbReference>
<dbReference type="NCBIfam" id="TIGR02831">
    <property type="entry name" value="spo_II_M"/>
    <property type="match status" value="1"/>
</dbReference>
<name>A0ABW3HMM3_9BACL</name>
<evidence type="ECO:0000313" key="2">
    <source>
        <dbReference type="EMBL" id="MFD0958746.1"/>
    </source>
</evidence>
<gene>
    <name evidence="2" type="primary">spoIIM</name>
    <name evidence="2" type="ORF">ACFQ2I_05020</name>
</gene>
<keyword evidence="1" id="KW-1133">Transmembrane helix</keyword>
<feature type="transmembrane region" description="Helical" evidence="1">
    <location>
        <begin position="72"/>
        <end position="92"/>
    </location>
</feature>
<dbReference type="Pfam" id="PF01944">
    <property type="entry name" value="SpoIIM"/>
    <property type="match status" value="1"/>
</dbReference>
<protein>
    <submittedName>
        <fullName evidence="2">Stage II sporulation protein M</fullName>
    </submittedName>
</protein>
<dbReference type="InterPro" id="IPR002798">
    <property type="entry name" value="SpoIIM-like"/>
</dbReference>
<dbReference type="InterPro" id="IPR014196">
    <property type="entry name" value="SpoIIM"/>
</dbReference>
<reference evidence="3" key="1">
    <citation type="journal article" date="2019" name="Int. J. Syst. Evol. Microbiol.">
        <title>The Global Catalogue of Microorganisms (GCM) 10K type strain sequencing project: providing services to taxonomists for standard genome sequencing and annotation.</title>
        <authorList>
            <consortium name="The Broad Institute Genomics Platform"/>
            <consortium name="The Broad Institute Genome Sequencing Center for Infectious Disease"/>
            <person name="Wu L."/>
            <person name="Ma J."/>
        </authorList>
    </citation>
    <scope>NUCLEOTIDE SEQUENCE [LARGE SCALE GENOMIC DNA]</scope>
    <source>
        <strain evidence="3">CCUG 59129</strain>
    </source>
</reference>
<evidence type="ECO:0000256" key="1">
    <source>
        <dbReference type="SAM" id="Phobius"/>
    </source>
</evidence>
<keyword evidence="1" id="KW-0812">Transmembrane</keyword>
<feature type="transmembrane region" description="Helical" evidence="1">
    <location>
        <begin position="129"/>
        <end position="149"/>
    </location>
</feature>
<feature type="transmembrane region" description="Helical" evidence="1">
    <location>
        <begin position="169"/>
        <end position="189"/>
    </location>
</feature>
<accession>A0ABW3HMM3</accession>
<sequence length="207" mass="22712">MKYHYNLYVFVTVLFLAGAVFGVLLVHTLTLEQQQDLAGEISRYLQLLNSGNGLDLEQSDYFWSRLLFHLKWLFLVYALGITVVGIPAVLALNFLKGVVVGFTIGTFVLQYAWRGLAFSLVAVMPHNMIVIPAMIVVSAAAISFAMFVVKNRLLRQEGALPPQLGGYSLTAVLMFLLFAGAALFEAYLAPSLIQWASGFLSSADGII</sequence>
<proteinExistence type="predicted"/>
<feature type="transmembrane region" description="Helical" evidence="1">
    <location>
        <begin position="7"/>
        <end position="27"/>
    </location>
</feature>
<feature type="transmembrane region" description="Helical" evidence="1">
    <location>
        <begin position="99"/>
        <end position="123"/>
    </location>
</feature>
<comment type="caution">
    <text evidence="2">The sequence shown here is derived from an EMBL/GenBank/DDBJ whole genome shotgun (WGS) entry which is preliminary data.</text>
</comment>
<dbReference type="EMBL" id="JBHTJZ010000005">
    <property type="protein sequence ID" value="MFD0958746.1"/>
    <property type="molecule type" value="Genomic_DNA"/>
</dbReference>
<evidence type="ECO:0000313" key="3">
    <source>
        <dbReference type="Proteomes" id="UP001596989"/>
    </source>
</evidence>
<dbReference type="RefSeq" id="WP_377562552.1">
    <property type="nucleotide sequence ID" value="NZ_JBHTJZ010000005.1"/>
</dbReference>
<keyword evidence="3" id="KW-1185">Reference proteome</keyword>
<dbReference type="Proteomes" id="UP001596989">
    <property type="component" value="Unassembled WGS sequence"/>
</dbReference>
<keyword evidence="1" id="KW-0472">Membrane</keyword>
<organism evidence="2 3">
    <name type="scientific">Paenibacillus chungangensis</name>
    <dbReference type="NCBI Taxonomy" id="696535"/>
    <lineage>
        <taxon>Bacteria</taxon>
        <taxon>Bacillati</taxon>
        <taxon>Bacillota</taxon>
        <taxon>Bacilli</taxon>
        <taxon>Bacillales</taxon>
        <taxon>Paenibacillaceae</taxon>
        <taxon>Paenibacillus</taxon>
    </lineage>
</organism>